<evidence type="ECO:0000256" key="2">
    <source>
        <dbReference type="SAM" id="Phobius"/>
    </source>
</evidence>
<proteinExistence type="predicted"/>
<feature type="coiled-coil region" evidence="1">
    <location>
        <begin position="59"/>
        <end position="86"/>
    </location>
</feature>
<gene>
    <name evidence="3" type="ORF">NRE15_13300</name>
</gene>
<keyword evidence="2" id="KW-1133">Transmembrane helix</keyword>
<reference evidence="3 4" key="1">
    <citation type="submission" date="2022-08" db="EMBL/GenBank/DDBJ databases">
        <title>Aerococcaceae sp. nov isolated from spoiled eye mask.</title>
        <authorList>
            <person name="Zhou G."/>
            <person name="Xie X.-B."/>
            <person name="Shi Q.-S."/>
            <person name="Wang Y.-S."/>
            <person name="Wen X."/>
            <person name="Peng H."/>
            <person name="Yang X.-J."/>
            <person name="Tao H.-B."/>
            <person name="Huang X.-M."/>
        </authorList>
    </citation>
    <scope>NUCLEOTIDE SEQUENCE [LARGE SCALE GENOMIC DNA]</scope>
    <source>
        <strain evidence="4">DM20194951</strain>
    </source>
</reference>
<keyword evidence="2" id="KW-0812">Transmembrane</keyword>
<sequence length="89" mass="10627">MKKTKKTNTSIEQELSKQMDEIDRRFDRGGWFYMIIVILLLFIGIYVLITYFQIPSDEREDINEAHQSLVDRVDSLESRLIELEQQSEE</sequence>
<evidence type="ECO:0000313" key="3">
    <source>
        <dbReference type="EMBL" id="UUX33842.1"/>
    </source>
</evidence>
<organism evidence="3 4">
    <name type="scientific">Fundicoccus culcitae</name>
    <dbReference type="NCBI Taxonomy" id="2969821"/>
    <lineage>
        <taxon>Bacteria</taxon>
        <taxon>Bacillati</taxon>
        <taxon>Bacillota</taxon>
        <taxon>Bacilli</taxon>
        <taxon>Lactobacillales</taxon>
        <taxon>Aerococcaceae</taxon>
        <taxon>Fundicoccus</taxon>
    </lineage>
</organism>
<protein>
    <submittedName>
        <fullName evidence="3">Uncharacterized protein</fullName>
    </submittedName>
</protein>
<evidence type="ECO:0000313" key="4">
    <source>
        <dbReference type="Proteomes" id="UP001315967"/>
    </source>
</evidence>
<name>A0ABY5P525_9LACT</name>
<dbReference type="Proteomes" id="UP001315967">
    <property type="component" value="Chromosome"/>
</dbReference>
<dbReference type="EMBL" id="CP102453">
    <property type="protein sequence ID" value="UUX33842.1"/>
    <property type="molecule type" value="Genomic_DNA"/>
</dbReference>
<evidence type="ECO:0000256" key="1">
    <source>
        <dbReference type="SAM" id="Coils"/>
    </source>
</evidence>
<dbReference type="RefSeq" id="WP_313793345.1">
    <property type="nucleotide sequence ID" value="NZ_CP102453.1"/>
</dbReference>
<feature type="transmembrane region" description="Helical" evidence="2">
    <location>
        <begin position="31"/>
        <end position="54"/>
    </location>
</feature>
<keyword evidence="1" id="KW-0175">Coiled coil</keyword>
<keyword evidence="4" id="KW-1185">Reference proteome</keyword>
<accession>A0ABY5P525</accession>
<keyword evidence="2" id="KW-0472">Membrane</keyword>